<dbReference type="Gene3D" id="3.90.400.10">
    <property type="entry name" value="Oligo-1,6-glucosidase, Domain 2"/>
    <property type="match status" value="1"/>
</dbReference>
<dbReference type="EMBL" id="JNBY01000162">
    <property type="protein sequence ID" value="KDN80698.1"/>
    <property type="molecule type" value="Genomic_DNA"/>
</dbReference>
<dbReference type="AlphaFoldDB" id="A0A066YGW2"/>
<comment type="similarity">
    <text evidence="1">Belongs to the glycosyl hydrolase 13 family.</text>
</comment>
<dbReference type="InterPro" id="IPR045857">
    <property type="entry name" value="O16G_dom_2"/>
</dbReference>
<dbReference type="HOGENOM" id="CLU_006462_2_3_11"/>
<dbReference type="GO" id="GO:0009313">
    <property type="term" value="P:oligosaccharide catabolic process"/>
    <property type="evidence" value="ECO:0007669"/>
    <property type="project" value="TreeGrafter"/>
</dbReference>
<dbReference type="SUPFAM" id="SSF51445">
    <property type="entry name" value="(Trans)glycosidases"/>
    <property type="match status" value="1"/>
</dbReference>
<gene>
    <name evidence="5" type="ORF">KCH_74780</name>
</gene>
<dbReference type="PANTHER" id="PTHR10357">
    <property type="entry name" value="ALPHA-AMYLASE FAMILY MEMBER"/>
    <property type="match status" value="1"/>
</dbReference>
<protein>
    <recommendedName>
        <fullName evidence="4">Glycosyl hydrolase family 13 catalytic domain-containing protein</fullName>
    </recommendedName>
</protein>
<keyword evidence="3" id="KW-0326">Glycosidase</keyword>
<dbReference type="OrthoDB" id="3203135at2"/>
<dbReference type="FunFam" id="3.90.400.10:FF:000002">
    <property type="entry name" value="Sucrose isomerase"/>
    <property type="match status" value="1"/>
</dbReference>
<dbReference type="InterPro" id="IPR017853">
    <property type="entry name" value="GH"/>
</dbReference>
<comment type="caution">
    <text evidence="5">The sequence shown here is derived from an EMBL/GenBank/DDBJ whole genome shotgun (WGS) entry which is preliminary data.</text>
</comment>
<accession>A0A066YGW2</accession>
<proteinExistence type="inferred from homology"/>
<dbReference type="InterPro" id="IPR006047">
    <property type="entry name" value="GH13_cat_dom"/>
</dbReference>
<evidence type="ECO:0000259" key="4">
    <source>
        <dbReference type="SMART" id="SM00642"/>
    </source>
</evidence>
<reference evidence="5 6" key="1">
    <citation type="submission" date="2014-05" db="EMBL/GenBank/DDBJ databases">
        <title>Draft Genome Sequence of Kitasatospora cheerisanensis KCTC 2395.</title>
        <authorList>
            <person name="Nam D.H."/>
        </authorList>
    </citation>
    <scope>NUCLEOTIDE SEQUENCE [LARGE SCALE GENOMIC DNA]</scope>
    <source>
        <strain evidence="5 6">KCTC 2395</strain>
    </source>
</reference>
<dbReference type="Pfam" id="PF00128">
    <property type="entry name" value="Alpha-amylase"/>
    <property type="match status" value="1"/>
</dbReference>
<organism evidence="5 6">
    <name type="scientific">Kitasatospora cheerisanensis KCTC 2395</name>
    <dbReference type="NCBI Taxonomy" id="1348663"/>
    <lineage>
        <taxon>Bacteria</taxon>
        <taxon>Bacillati</taxon>
        <taxon>Actinomycetota</taxon>
        <taxon>Actinomycetes</taxon>
        <taxon>Kitasatosporales</taxon>
        <taxon>Streptomycetaceae</taxon>
        <taxon>Kitasatospora</taxon>
    </lineage>
</organism>
<dbReference type="Proteomes" id="UP000027178">
    <property type="component" value="Unassembled WGS sequence"/>
</dbReference>
<sequence length="533" mass="59085">MERLWWHDAVIYHVYPRSFLDTDGDGVGDLPGVRRRLPHLARLGVDALWLSPFFASPMDDFGYDVRDHTAVDPLFGTLDDFDELLDAAHRHGLRVLVDYVPNHTSDRHRWFQDSRADPHGPRRDWYVWRDPAPDGGPPNNWITLFGDRAWTLDPASGQYYLHSFLPSMPDLDWRNPAVQDAMFDVARFWLDRGVDGFRVDCAPLIAKDPKLRDNPPAAQGSSAHHREMGGFDDQLHLHDQGHSDLHPRYRDFRALLDSYGGVALGEVHEYDWPAWSRYFGRDLDELHLPICFGLLGVDWRPDPIGRTVRAVLDAVPPGASATWVMGSHDDPRVASRVGAAQAANAMMLLLTLPGTAILYNGDELAMPDADIAPDRIRDPWGLRTPALSRDHARSPMPWTPDAPSAGFTAPGVEPWLPITVPPAGTVQDQEADRDSPLSLTRDLLALRRATPALRSGTLTLLDAPDGVLAYTRSAGAGPDLLVTLNLTDRPAPIGGLLAQRPSWDRLLSTARSTDTLAVLAPDEGAVWAWPQSG</sequence>
<dbReference type="RefSeq" id="WP_051653792.1">
    <property type="nucleotide sequence ID" value="NZ_KK853997.1"/>
</dbReference>
<dbReference type="eggNOG" id="COG0366">
    <property type="taxonomic scope" value="Bacteria"/>
</dbReference>
<evidence type="ECO:0000256" key="1">
    <source>
        <dbReference type="ARBA" id="ARBA00008061"/>
    </source>
</evidence>
<dbReference type="PANTHER" id="PTHR10357:SF179">
    <property type="entry name" value="NEUTRAL AND BASIC AMINO ACID TRANSPORT PROTEIN RBAT"/>
    <property type="match status" value="1"/>
</dbReference>
<feature type="domain" description="Glycosyl hydrolase family 13 catalytic" evidence="4">
    <location>
        <begin position="13"/>
        <end position="393"/>
    </location>
</feature>
<evidence type="ECO:0000313" key="6">
    <source>
        <dbReference type="Proteomes" id="UP000027178"/>
    </source>
</evidence>
<dbReference type="PATRIC" id="fig|1348663.4.peg.7226"/>
<evidence type="ECO:0000256" key="3">
    <source>
        <dbReference type="ARBA" id="ARBA00023295"/>
    </source>
</evidence>
<dbReference type="SMART" id="SM00642">
    <property type="entry name" value="Aamy"/>
    <property type="match status" value="1"/>
</dbReference>
<evidence type="ECO:0000256" key="2">
    <source>
        <dbReference type="ARBA" id="ARBA00022801"/>
    </source>
</evidence>
<evidence type="ECO:0000313" key="5">
    <source>
        <dbReference type="EMBL" id="KDN80698.1"/>
    </source>
</evidence>
<keyword evidence="2" id="KW-0378">Hydrolase</keyword>
<dbReference type="Gene3D" id="3.20.20.80">
    <property type="entry name" value="Glycosidases"/>
    <property type="match status" value="2"/>
</dbReference>
<dbReference type="GO" id="GO:0004556">
    <property type="term" value="F:alpha-amylase activity"/>
    <property type="evidence" value="ECO:0007669"/>
    <property type="project" value="TreeGrafter"/>
</dbReference>
<keyword evidence="6" id="KW-1185">Reference proteome</keyword>
<name>A0A066YGW2_9ACTN</name>